<dbReference type="PANTHER" id="PTHR45977:SF4">
    <property type="entry name" value="RING-TYPE DOMAIN-CONTAINING PROTEIN"/>
    <property type="match status" value="1"/>
</dbReference>
<dbReference type="InterPro" id="IPR001841">
    <property type="entry name" value="Znf_RING"/>
</dbReference>
<sequence>MAFQRNTIINTPINNTFVNTITQFANVTTNIPYELRNTAEIIGIDNNSLSRIVISTDPLNRECFQLIQNLSETLSQYNIDAYPQQLTERINQIRQLIDNLPVDDNTIPSYFSLISPPRRVIIINHTNNNFIQNIDNDFYDDFIGNLNDELSGEELEERVELVRTIVIDDNIKDDACPICLSHLRAEIDDTITSLNCNHQFHTTCIDSCLECKLECPLCRMKF</sequence>
<comment type="catalytic activity">
    <reaction evidence="1">
        <text>S-ubiquitinyl-[E2 ubiquitin-conjugating enzyme]-L-cysteine + [acceptor protein]-L-lysine = [E2 ubiquitin-conjugating enzyme]-L-cysteine + N(6)-ubiquitinyl-[acceptor protein]-L-lysine.</text>
        <dbReference type="EC" id="2.3.2.27"/>
    </reaction>
</comment>
<evidence type="ECO:0000256" key="7">
    <source>
        <dbReference type="ARBA" id="ARBA00022771"/>
    </source>
</evidence>
<dbReference type="InterPro" id="IPR013083">
    <property type="entry name" value="Znf_RING/FYVE/PHD"/>
</dbReference>
<accession>A0A6C0D9M1</accession>
<proteinExistence type="predicted"/>
<dbReference type="GO" id="GO:0008270">
    <property type="term" value="F:zinc ion binding"/>
    <property type="evidence" value="ECO:0007669"/>
    <property type="project" value="UniProtKB-KW"/>
</dbReference>
<evidence type="ECO:0000256" key="6">
    <source>
        <dbReference type="ARBA" id="ARBA00022723"/>
    </source>
</evidence>
<evidence type="ECO:0000256" key="5">
    <source>
        <dbReference type="ARBA" id="ARBA00022692"/>
    </source>
</evidence>
<keyword evidence="7" id="KW-0863">Zinc-finger</keyword>
<keyword evidence="6" id="KW-0479">Metal-binding</keyword>
<evidence type="ECO:0000256" key="2">
    <source>
        <dbReference type="ARBA" id="ARBA00004141"/>
    </source>
</evidence>
<evidence type="ECO:0000256" key="11">
    <source>
        <dbReference type="ARBA" id="ARBA00023136"/>
    </source>
</evidence>
<dbReference type="AlphaFoldDB" id="A0A6C0D9M1"/>
<dbReference type="SUPFAM" id="SSF57850">
    <property type="entry name" value="RING/U-box"/>
    <property type="match status" value="1"/>
</dbReference>
<dbReference type="EC" id="2.3.2.27" evidence="3"/>
<dbReference type="Gene3D" id="3.30.40.10">
    <property type="entry name" value="Zinc/RING finger domain, C3HC4 (zinc finger)"/>
    <property type="match status" value="1"/>
</dbReference>
<evidence type="ECO:0000256" key="1">
    <source>
        <dbReference type="ARBA" id="ARBA00000900"/>
    </source>
</evidence>
<feature type="domain" description="RING-type" evidence="12">
    <location>
        <begin position="176"/>
        <end position="219"/>
    </location>
</feature>
<evidence type="ECO:0000256" key="8">
    <source>
        <dbReference type="ARBA" id="ARBA00022786"/>
    </source>
</evidence>
<keyword evidence="9" id="KW-0862">Zinc</keyword>
<dbReference type="GO" id="GO:0061630">
    <property type="term" value="F:ubiquitin protein ligase activity"/>
    <property type="evidence" value="ECO:0007669"/>
    <property type="project" value="UniProtKB-EC"/>
</dbReference>
<evidence type="ECO:0000256" key="4">
    <source>
        <dbReference type="ARBA" id="ARBA00022679"/>
    </source>
</evidence>
<dbReference type="GO" id="GO:0016020">
    <property type="term" value="C:membrane"/>
    <property type="evidence" value="ECO:0007669"/>
    <property type="project" value="UniProtKB-SubCell"/>
</dbReference>
<comment type="subcellular location">
    <subcellularLocation>
        <location evidence="2">Membrane</location>
        <topology evidence="2">Multi-pass membrane protein</topology>
    </subcellularLocation>
</comment>
<dbReference type="PANTHER" id="PTHR45977">
    <property type="entry name" value="TARGET OF ERK KINASE MPK-1"/>
    <property type="match status" value="1"/>
</dbReference>
<evidence type="ECO:0000259" key="12">
    <source>
        <dbReference type="PROSITE" id="PS50089"/>
    </source>
</evidence>
<keyword evidence="8" id="KW-0833">Ubl conjugation pathway</keyword>
<name>A0A6C0D9M1_9ZZZZ</name>
<dbReference type="GO" id="GO:0006511">
    <property type="term" value="P:ubiquitin-dependent protein catabolic process"/>
    <property type="evidence" value="ECO:0007669"/>
    <property type="project" value="TreeGrafter"/>
</dbReference>
<reference evidence="13" key="1">
    <citation type="journal article" date="2020" name="Nature">
        <title>Giant virus diversity and host interactions through global metagenomics.</title>
        <authorList>
            <person name="Schulz F."/>
            <person name="Roux S."/>
            <person name="Paez-Espino D."/>
            <person name="Jungbluth S."/>
            <person name="Walsh D.A."/>
            <person name="Denef V.J."/>
            <person name="McMahon K.D."/>
            <person name="Konstantinidis K.T."/>
            <person name="Eloe-Fadrosh E.A."/>
            <person name="Kyrpides N.C."/>
            <person name="Woyke T."/>
        </authorList>
    </citation>
    <scope>NUCLEOTIDE SEQUENCE</scope>
    <source>
        <strain evidence="13">GVMAG-M-3300023174-131</strain>
    </source>
</reference>
<keyword evidence="11" id="KW-0472">Membrane</keyword>
<evidence type="ECO:0000256" key="9">
    <source>
        <dbReference type="ARBA" id="ARBA00022833"/>
    </source>
</evidence>
<dbReference type="SMART" id="SM00184">
    <property type="entry name" value="RING"/>
    <property type="match status" value="1"/>
</dbReference>
<evidence type="ECO:0000256" key="10">
    <source>
        <dbReference type="ARBA" id="ARBA00022989"/>
    </source>
</evidence>
<dbReference type="GO" id="GO:0016567">
    <property type="term" value="P:protein ubiquitination"/>
    <property type="evidence" value="ECO:0007669"/>
    <property type="project" value="TreeGrafter"/>
</dbReference>
<dbReference type="Pfam" id="PF13639">
    <property type="entry name" value="zf-RING_2"/>
    <property type="match status" value="1"/>
</dbReference>
<dbReference type="EMBL" id="MN739563">
    <property type="protein sequence ID" value="QHT13161.1"/>
    <property type="molecule type" value="Genomic_DNA"/>
</dbReference>
<keyword evidence="4" id="KW-0808">Transferase</keyword>
<evidence type="ECO:0000313" key="13">
    <source>
        <dbReference type="EMBL" id="QHT13161.1"/>
    </source>
</evidence>
<dbReference type="PROSITE" id="PS50089">
    <property type="entry name" value="ZF_RING_2"/>
    <property type="match status" value="1"/>
</dbReference>
<organism evidence="13">
    <name type="scientific">viral metagenome</name>
    <dbReference type="NCBI Taxonomy" id="1070528"/>
    <lineage>
        <taxon>unclassified sequences</taxon>
        <taxon>metagenomes</taxon>
        <taxon>organismal metagenomes</taxon>
    </lineage>
</organism>
<evidence type="ECO:0000256" key="3">
    <source>
        <dbReference type="ARBA" id="ARBA00012483"/>
    </source>
</evidence>
<protein>
    <recommendedName>
        <fullName evidence="3">RING-type E3 ubiquitin transferase</fullName>
        <ecNumber evidence="3">2.3.2.27</ecNumber>
    </recommendedName>
</protein>
<keyword evidence="5" id="KW-0812">Transmembrane</keyword>
<keyword evidence="10" id="KW-1133">Transmembrane helix</keyword>